<evidence type="ECO:0000256" key="11">
    <source>
        <dbReference type="ARBA" id="ARBA00022840"/>
    </source>
</evidence>
<keyword evidence="9" id="KW-0547">Nucleotide-binding</keyword>
<dbReference type="NCBIfam" id="TIGR00574">
    <property type="entry name" value="dnl1"/>
    <property type="match status" value="1"/>
</dbReference>
<accession>A0ABN8NVT7</accession>
<feature type="domain" description="ATP-dependent DNA ligase family profile" evidence="20">
    <location>
        <begin position="363"/>
        <end position="498"/>
    </location>
</feature>
<evidence type="ECO:0000256" key="18">
    <source>
        <dbReference type="ARBA" id="ARBA00034003"/>
    </source>
</evidence>
<protein>
    <recommendedName>
        <fullName evidence="5">DNA ligase 4</fullName>
        <ecNumber evidence="4">6.5.1.1</ecNumber>
    </recommendedName>
    <alternativeName>
        <fullName evidence="17">DNA ligase IV</fullName>
    </alternativeName>
    <alternativeName>
        <fullName evidence="16">Polydeoxyribonucleotide synthase [ATP] 4</fullName>
    </alternativeName>
</protein>
<comment type="cofactor">
    <cofactor evidence="1">
        <name>Mg(2+)</name>
        <dbReference type="ChEBI" id="CHEBI:18420"/>
    </cofactor>
</comment>
<dbReference type="InterPro" id="IPR012310">
    <property type="entry name" value="DNA_ligase_ATP-dep_cent"/>
</dbReference>
<dbReference type="Proteomes" id="UP001159405">
    <property type="component" value="Unassembled WGS sequence"/>
</dbReference>
<comment type="similarity">
    <text evidence="3 19">Belongs to the ATP-dependent DNA ligase family.</text>
</comment>
<keyword evidence="13" id="KW-0233">DNA recombination</keyword>
<keyword evidence="7" id="KW-0479">Metal-binding</keyword>
<dbReference type="InterPro" id="IPR036599">
    <property type="entry name" value="DNA_ligase_N_sf"/>
</dbReference>
<keyword evidence="8" id="KW-0677">Repeat</keyword>
<keyword evidence="6" id="KW-0436">Ligase</keyword>
<evidence type="ECO:0000256" key="3">
    <source>
        <dbReference type="ARBA" id="ARBA00007572"/>
    </source>
</evidence>
<evidence type="ECO:0000256" key="14">
    <source>
        <dbReference type="ARBA" id="ARBA00023204"/>
    </source>
</evidence>
<feature type="non-terminal residue" evidence="22">
    <location>
        <position position="964"/>
    </location>
</feature>
<dbReference type="Gene3D" id="3.30.470.30">
    <property type="entry name" value="DNA ligase/mRNA capping enzyme"/>
    <property type="match status" value="1"/>
</dbReference>
<evidence type="ECO:0000256" key="15">
    <source>
        <dbReference type="ARBA" id="ARBA00023242"/>
    </source>
</evidence>
<keyword evidence="14" id="KW-0234">DNA repair</keyword>
<comment type="catalytic activity">
    <reaction evidence="18">
        <text>ATP + (deoxyribonucleotide)n-3'-hydroxyl + 5'-phospho-(deoxyribonucleotide)m = (deoxyribonucleotide)n+m + AMP + diphosphate.</text>
        <dbReference type="EC" id="6.5.1.1"/>
    </reaction>
</comment>
<evidence type="ECO:0000313" key="22">
    <source>
        <dbReference type="EMBL" id="CAH3123138.1"/>
    </source>
</evidence>
<evidence type="ECO:0000256" key="9">
    <source>
        <dbReference type="ARBA" id="ARBA00022741"/>
    </source>
</evidence>
<evidence type="ECO:0000256" key="7">
    <source>
        <dbReference type="ARBA" id="ARBA00022723"/>
    </source>
</evidence>
<dbReference type="Gene3D" id="2.40.50.140">
    <property type="entry name" value="Nucleic acid-binding proteins"/>
    <property type="match status" value="1"/>
</dbReference>
<dbReference type="SUPFAM" id="SSF50249">
    <property type="entry name" value="Nucleic acid-binding proteins"/>
    <property type="match status" value="1"/>
</dbReference>
<keyword evidence="11" id="KW-0067">ATP-binding</keyword>
<dbReference type="EC" id="6.5.1.1" evidence="4"/>
<dbReference type="Gene3D" id="3.40.50.10190">
    <property type="entry name" value="BRCT domain"/>
    <property type="match status" value="2"/>
</dbReference>
<dbReference type="SMART" id="SM00292">
    <property type="entry name" value="BRCT"/>
    <property type="match status" value="1"/>
</dbReference>
<evidence type="ECO:0000256" key="10">
    <source>
        <dbReference type="ARBA" id="ARBA00022763"/>
    </source>
</evidence>
<gene>
    <name evidence="22" type="ORF">PLOB_00029817</name>
</gene>
<dbReference type="InterPro" id="IPR044125">
    <property type="entry name" value="Adenylation_DNA_ligase_IV"/>
</dbReference>
<evidence type="ECO:0000256" key="6">
    <source>
        <dbReference type="ARBA" id="ARBA00022598"/>
    </source>
</evidence>
<dbReference type="SUPFAM" id="SSF52113">
    <property type="entry name" value="BRCT domain"/>
    <property type="match status" value="2"/>
</dbReference>
<evidence type="ECO:0000313" key="23">
    <source>
        <dbReference type="Proteomes" id="UP001159405"/>
    </source>
</evidence>
<evidence type="ECO:0000256" key="1">
    <source>
        <dbReference type="ARBA" id="ARBA00001946"/>
    </source>
</evidence>
<dbReference type="PROSITE" id="PS50172">
    <property type="entry name" value="BRCT"/>
    <property type="match status" value="1"/>
</dbReference>
<dbReference type="Gene3D" id="1.10.3260.10">
    <property type="entry name" value="DNA ligase, ATP-dependent, N-terminal domain"/>
    <property type="match status" value="1"/>
</dbReference>
<dbReference type="Pfam" id="PF04679">
    <property type="entry name" value="DNA_ligase_A_C"/>
    <property type="match status" value="1"/>
</dbReference>
<evidence type="ECO:0000256" key="19">
    <source>
        <dbReference type="RuleBase" id="RU004196"/>
    </source>
</evidence>
<evidence type="ECO:0000256" key="12">
    <source>
        <dbReference type="ARBA" id="ARBA00022842"/>
    </source>
</evidence>
<evidence type="ECO:0000256" key="2">
    <source>
        <dbReference type="ARBA" id="ARBA00004123"/>
    </source>
</evidence>
<feature type="domain" description="BRCT" evidence="21">
    <location>
        <begin position="668"/>
        <end position="745"/>
    </location>
</feature>
<reference evidence="22 23" key="1">
    <citation type="submission" date="2022-05" db="EMBL/GenBank/DDBJ databases">
        <authorList>
            <consortium name="Genoscope - CEA"/>
            <person name="William W."/>
        </authorList>
    </citation>
    <scope>NUCLEOTIDE SEQUENCE [LARGE SCALE GENOMIC DNA]</scope>
</reference>
<dbReference type="InterPro" id="IPR012309">
    <property type="entry name" value="DNA_ligase_ATP-dep_C"/>
</dbReference>
<evidence type="ECO:0000256" key="16">
    <source>
        <dbReference type="ARBA" id="ARBA00030676"/>
    </source>
</evidence>
<dbReference type="CDD" id="cd17722">
    <property type="entry name" value="BRCT_DNA_ligase_IV_rpt1"/>
    <property type="match status" value="1"/>
</dbReference>
<evidence type="ECO:0000256" key="4">
    <source>
        <dbReference type="ARBA" id="ARBA00012727"/>
    </source>
</evidence>
<dbReference type="InterPro" id="IPR000977">
    <property type="entry name" value="DNA_ligase_ATP-dep"/>
</dbReference>
<evidence type="ECO:0000259" key="20">
    <source>
        <dbReference type="PROSITE" id="PS50160"/>
    </source>
</evidence>
<dbReference type="InterPro" id="IPR029710">
    <property type="entry name" value="LIG4"/>
</dbReference>
<dbReference type="InterPro" id="IPR012308">
    <property type="entry name" value="DNA_ligase_ATP-dep_N"/>
</dbReference>
<comment type="subcellular location">
    <subcellularLocation>
        <location evidence="2">Nucleus</location>
    </subcellularLocation>
</comment>
<dbReference type="InterPro" id="IPR001357">
    <property type="entry name" value="BRCT_dom"/>
</dbReference>
<evidence type="ECO:0000259" key="21">
    <source>
        <dbReference type="PROSITE" id="PS50172"/>
    </source>
</evidence>
<keyword evidence="10" id="KW-0227">DNA damage</keyword>
<evidence type="ECO:0000256" key="8">
    <source>
        <dbReference type="ARBA" id="ARBA00022737"/>
    </source>
</evidence>
<evidence type="ECO:0000256" key="5">
    <source>
        <dbReference type="ARBA" id="ARBA00022073"/>
    </source>
</evidence>
<dbReference type="CDD" id="cd07903">
    <property type="entry name" value="Adenylation_DNA_ligase_IV"/>
    <property type="match status" value="1"/>
</dbReference>
<dbReference type="EMBL" id="CALNXK010000038">
    <property type="protein sequence ID" value="CAH3123138.1"/>
    <property type="molecule type" value="Genomic_DNA"/>
</dbReference>
<dbReference type="CDD" id="cd07968">
    <property type="entry name" value="OBF_DNA_ligase_IV"/>
    <property type="match status" value="1"/>
</dbReference>
<keyword evidence="12" id="KW-0460">Magnesium</keyword>
<evidence type="ECO:0000256" key="13">
    <source>
        <dbReference type="ARBA" id="ARBA00023172"/>
    </source>
</evidence>
<dbReference type="SUPFAM" id="SSF56091">
    <property type="entry name" value="DNA ligase/mRNA capping enzyme, catalytic domain"/>
    <property type="match status" value="1"/>
</dbReference>
<sequence length="964" mass="108843">MADSVTAAVASQVPFYDFCSLLEKISGTSGTEKKKKILTTFLNSWREAHGKLHGSSKTTDSFYSAMRLLLPQLDKERGAYGIKEVVLAKYYMEILSIGKDTADGRKLLNYRAPKNVRQDSVADFASVAYFVLKNRCPERGSLRIDQVNKYLDQVAQSNVEHKREDVKKVLQLLLRNTSALEQKWLIRIIFKELKTGLSENSVFGVYHPDAVELYSVCNSLSKVCSDLQDPSVRMNEVEMSLFSPFRPMLAERAAIEEARAEMNRSVDKLMNNQSFYIETKIDGERIQVHKKGDTFMYFSRSGNDYSHVFGSQPSSGVLTPQIAGCFSSTLESCILDGEMIVVDPATDEWLSKGMNVDVKSLSTYENGYHPCLIVFDILVINETKLANVPLSNRIKTMEKVLRPRPGYLHFVERENALTREDVVQALNNAIDKREEGLVVKSPSSVYKPNMRNGIGWVKIKPEYVDSLSDELDLVIIGGYFGVGRRSGMISHFMCAVAVPPVVPGEHPKVFHSFCKVGSGYTMNELHELGQMLHANWKPFDTKNPPESIVLATGYKEKPDVWIEPSKSKIVQVKATEIINSDKFKTGVTLRFPRLEAIRTDKMWYECLNLTELAKLKSIAEGKLTYQHTNAENRSAEPAKKRRREATRVDNVRTVADHFKPADLSSVKQVSQIFQDKELCIVNGPPSHSKSLLEKKVAENGGILTQNPGPDTFCVVAERINVKVKNIISQKVYDVVHPSWLIKCLECGLLKAWLPSEMLHFSVRTADKFAEEYDCFGDSYTHNSTPESLKEIFDKVPTQNKTVSLSKEQVLEIKENYFPDNLSMGLFSHCRVYLDRYSCIGDSSTEIPNCRLQLVELKLRLYGAQVTHSFDVKVTHVIFDERLSTNAGRTYKAAFCEFELVCPVNTSREALARKIFQTNYLMQLLLTLTEQSLFACTIKLRMVASKTYTVLLCGVDVARSITYGM</sequence>
<dbReference type="InterPro" id="IPR021536">
    <property type="entry name" value="DNA_ligase_IV_dom"/>
</dbReference>
<dbReference type="PROSITE" id="PS50160">
    <property type="entry name" value="DNA_LIGASE_A3"/>
    <property type="match status" value="1"/>
</dbReference>
<keyword evidence="23" id="KW-1185">Reference proteome</keyword>
<dbReference type="Pfam" id="PF01068">
    <property type="entry name" value="DNA_ligase_A_M"/>
    <property type="match status" value="1"/>
</dbReference>
<organism evidence="22 23">
    <name type="scientific">Porites lobata</name>
    <dbReference type="NCBI Taxonomy" id="104759"/>
    <lineage>
        <taxon>Eukaryota</taxon>
        <taxon>Metazoa</taxon>
        <taxon>Cnidaria</taxon>
        <taxon>Anthozoa</taxon>
        <taxon>Hexacorallia</taxon>
        <taxon>Scleractinia</taxon>
        <taxon>Fungiina</taxon>
        <taxon>Poritidae</taxon>
        <taxon>Porites</taxon>
    </lineage>
</organism>
<dbReference type="Pfam" id="PF04675">
    <property type="entry name" value="DNA_ligase_A_N"/>
    <property type="match status" value="1"/>
</dbReference>
<dbReference type="Pfam" id="PF11411">
    <property type="entry name" value="DNA_ligase_IV"/>
    <property type="match status" value="1"/>
</dbReference>
<dbReference type="InterPro" id="IPR036420">
    <property type="entry name" value="BRCT_dom_sf"/>
</dbReference>
<dbReference type="SUPFAM" id="SSF117018">
    <property type="entry name" value="ATP-dependent DNA ligase DNA-binding domain"/>
    <property type="match status" value="1"/>
</dbReference>
<dbReference type="PANTHER" id="PTHR45997:SF1">
    <property type="entry name" value="DNA LIGASE 4"/>
    <property type="match status" value="1"/>
</dbReference>
<dbReference type="InterPro" id="IPR012340">
    <property type="entry name" value="NA-bd_OB-fold"/>
</dbReference>
<dbReference type="Pfam" id="PF00533">
    <property type="entry name" value="BRCT"/>
    <property type="match status" value="1"/>
</dbReference>
<proteinExistence type="inferred from homology"/>
<evidence type="ECO:0000256" key="17">
    <source>
        <dbReference type="ARBA" id="ARBA00031942"/>
    </source>
</evidence>
<dbReference type="PANTHER" id="PTHR45997">
    <property type="entry name" value="DNA LIGASE 4"/>
    <property type="match status" value="1"/>
</dbReference>
<keyword evidence="15" id="KW-0539">Nucleus</keyword>
<name>A0ABN8NVT7_9CNID</name>
<comment type="caution">
    <text evidence="22">The sequence shown here is derived from an EMBL/GenBank/DDBJ whole genome shotgun (WGS) entry which is preliminary data.</text>
</comment>